<evidence type="ECO:0000313" key="1">
    <source>
        <dbReference type="EMBL" id="OBQ42240.1"/>
    </source>
</evidence>
<dbReference type="PATRIC" id="fig|1710896.3.peg.4148"/>
<dbReference type="EMBL" id="LJOW01000117">
    <property type="protein sequence ID" value="OBQ42240.1"/>
    <property type="molecule type" value="Genomic_DNA"/>
</dbReference>
<proteinExistence type="predicted"/>
<evidence type="ECO:0008006" key="3">
    <source>
        <dbReference type="Google" id="ProtNLM"/>
    </source>
</evidence>
<name>A0A1B7WYU1_APHFL</name>
<sequence>MNKKEAAQYLGCSERAIERYVKAGKLSCTYEKGKTRDIAVFQQLELDKIKYESKVITPAYEQVVEPRQITTIDQDELTIYHDEPVGVVGVSDDISRLSAMVELLLNGQQLKASDKLVLTINECHQLTGFPLEIIKEAIASGQLKSKKIGRSWRITKISLESFISEIMR</sequence>
<dbReference type="Proteomes" id="UP000092093">
    <property type="component" value="Unassembled WGS sequence"/>
</dbReference>
<evidence type="ECO:0000313" key="2">
    <source>
        <dbReference type="Proteomes" id="UP000092093"/>
    </source>
</evidence>
<gene>
    <name evidence="1" type="ORF">AN484_18840</name>
</gene>
<reference evidence="1 2" key="1">
    <citation type="submission" date="2015-09" db="EMBL/GenBank/DDBJ databases">
        <title>Aphanizomenon flos-aquae WA102.</title>
        <authorList>
            <person name="Driscoll C."/>
        </authorList>
    </citation>
    <scope>NUCLEOTIDE SEQUENCE [LARGE SCALE GENOMIC DNA]</scope>
    <source>
        <strain evidence="1">WA102</strain>
    </source>
</reference>
<organism evidence="1 2">
    <name type="scientific">Aphanizomenon flos-aquae WA102</name>
    <dbReference type="NCBI Taxonomy" id="1710896"/>
    <lineage>
        <taxon>Bacteria</taxon>
        <taxon>Bacillati</taxon>
        <taxon>Cyanobacteriota</taxon>
        <taxon>Cyanophyceae</taxon>
        <taxon>Nostocales</taxon>
        <taxon>Aphanizomenonaceae</taxon>
        <taxon>Aphanizomenon</taxon>
    </lineage>
</organism>
<dbReference type="AlphaFoldDB" id="A0A1B7WYU1"/>
<comment type="caution">
    <text evidence="1">The sequence shown here is derived from an EMBL/GenBank/DDBJ whole genome shotgun (WGS) entry which is preliminary data.</text>
</comment>
<accession>A0A1B7WYU1</accession>
<protein>
    <recommendedName>
        <fullName evidence="3">Helix-turn-helix domain-containing protein</fullName>
    </recommendedName>
</protein>